<dbReference type="Pfam" id="PF19300">
    <property type="entry name" value="BPD_transp_1_N"/>
    <property type="match status" value="1"/>
</dbReference>
<dbReference type="Pfam" id="PF00528">
    <property type="entry name" value="BPD_transp_1"/>
    <property type="match status" value="1"/>
</dbReference>
<keyword evidence="6 7" id="KW-0472">Membrane</keyword>
<feature type="transmembrane region" description="Helical" evidence="7">
    <location>
        <begin position="99"/>
        <end position="123"/>
    </location>
</feature>
<comment type="similarity">
    <text evidence="7">Belongs to the binding-protein-dependent transport system permease family.</text>
</comment>
<dbReference type="InterPro" id="IPR000515">
    <property type="entry name" value="MetI-like"/>
</dbReference>
<dbReference type="PANTHER" id="PTHR43163">
    <property type="entry name" value="DIPEPTIDE TRANSPORT SYSTEM PERMEASE PROTEIN DPPB-RELATED"/>
    <property type="match status" value="1"/>
</dbReference>
<name>A0ABX0J8V7_9BACL</name>
<organism evidence="9 10">
    <name type="scientific">Paenibacillus agricola</name>
    <dbReference type="NCBI Taxonomy" id="2716264"/>
    <lineage>
        <taxon>Bacteria</taxon>
        <taxon>Bacillati</taxon>
        <taxon>Bacillota</taxon>
        <taxon>Bacilli</taxon>
        <taxon>Bacillales</taxon>
        <taxon>Paenibacillaceae</taxon>
        <taxon>Paenibacillus</taxon>
    </lineage>
</organism>
<evidence type="ECO:0000313" key="10">
    <source>
        <dbReference type="Proteomes" id="UP001165962"/>
    </source>
</evidence>
<dbReference type="Proteomes" id="UP001165962">
    <property type="component" value="Unassembled WGS sequence"/>
</dbReference>
<keyword evidence="2 7" id="KW-0813">Transport</keyword>
<comment type="subcellular location">
    <subcellularLocation>
        <location evidence="1 7">Cell membrane</location>
        <topology evidence="1 7">Multi-pass membrane protein</topology>
    </subcellularLocation>
</comment>
<feature type="transmembrane region" description="Helical" evidence="7">
    <location>
        <begin position="144"/>
        <end position="161"/>
    </location>
</feature>
<sequence>MLSFIGKRLIMLLPTLLVPLFLVFFLLRLAPGDPASFMLGIDATPEQVDQLRDKMGLNEPLHIQLIIWLKQLVTMDLGDSIFLKQPVLQVILEHMPTTILLTIFSLIVAIIIGVGSGIISAVFRNKPVDHIAMTGAMVGVSMPEFWFGLMLILVFSVKLQWFPVAGFVPLSEGVFACLRSLTLPAMSLGLIQAAFIARITRSSMLDVIHEDFVRTARAKGLSPRLIVFKHVLRNALIPIITVIGITTAVLMGGAIAIETVFTLPGIGRMLISAVSRRDYPLIQGIVLFVSLMFIVINLVVDIIYTWVDPRIKYQ</sequence>
<keyword evidence="3" id="KW-1003">Cell membrane</keyword>
<evidence type="ECO:0000256" key="1">
    <source>
        <dbReference type="ARBA" id="ARBA00004651"/>
    </source>
</evidence>
<evidence type="ECO:0000256" key="6">
    <source>
        <dbReference type="ARBA" id="ARBA00023136"/>
    </source>
</evidence>
<keyword evidence="4 7" id="KW-0812">Transmembrane</keyword>
<dbReference type="CDD" id="cd06261">
    <property type="entry name" value="TM_PBP2"/>
    <property type="match status" value="1"/>
</dbReference>
<evidence type="ECO:0000256" key="2">
    <source>
        <dbReference type="ARBA" id="ARBA00022448"/>
    </source>
</evidence>
<feature type="domain" description="ABC transmembrane type-1" evidence="8">
    <location>
        <begin position="95"/>
        <end position="304"/>
    </location>
</feature>
<feature type="transmembrane region" description="Helical" evidence="7">
    <location>
        <begin position="173"/>
        <end position="196"/>
    </location>
</feature>
<keyword evidence="5 7" id="KW-1133">Transmembrane helix</keyword>
<dbReference type="InterPro" id="IPR035906">
    <property type="entry name" value="MetI-like_sf"/>
</dbReference>
<dbReference type="Gene3D" id="1.10.3720.10">
    <property type="entry name" value="MetI-like"/>
    <property type="match status" value="1"/>
</dbReference>
<reference evidence="9" key="1">
    <citation type="submission" date="2020-03" db="EMBL/GenBank/DDBJ databases">
        <title>Draft sequencing of Paenibacilllus sp. S3N08.</title>
        <authorList>
            <person name="Kim D.-U."/>
        </authorList>
    </citation>
    <scope>NUCLEOTIDE SEQUENCE</scope>
    <source>
        <strain evidence="9">S3N08</strain>
    </source>
</reference>
<evidence type="ECO:0000256" key="5">
    <source>
        <dbReference type="ARBA" id="ARBA00022989"/>
    </source>
</evidence>
<dbReference type="EMBL" id="JAAOIW010000006">
    <property type="protein sequence ID" value="NHN31756.1"/>
    <property type="molecule type" value="Genomic_DNA"/>
</dbReference>
<evidence type="ECO:0000313" key="9">
    <source>
        <dbReference type="EMBL" id="NHN31756.1"/>
    </source>
</evidence>
<evidence type="ECO:0000256" key="4">
    <source>
        <dbReference type="ARBA" id="ARBA00022692"/>
    </source>
</evidence>
<dbReference type="PROSITE" id="PS50928">
    <property type="entry name" value="ABC_TM1"/>
    <property type="match status" value="1"/>
</dbReference>
<protein>
    <submittedName>
        <fullName evidence="9">ABC transporter permease</fullName>
    </submittedName>
</protein>
<accession>A0ABX0J8V7</accession>
<keyword evidence="10" id="KW-1185">Reference proteome</keyword>
<proteinExistence type="inferred from homology"/>
<feature type="transmembrane region" description="Helical" evidence="7">
    <location>
        <begin position="235"/>
        <end position="261"/>
    </location>
</feature>
<gene>
    <name evidence="9" type="ORF">G9U52_18130</name>
</gene>
<dbReference type="SUPFAM" id="SSF161098">
    <property type="entry name" value="MetI-like"/>
    <property type="match status" value="1"/>
</dbReference>
<dbReference type="RefSeq" id="WP_166152047.1">
    <property type="nucleotide sequence ID" value="NZ_JAAOIW010000006.1"/>
</dbReference>
<dbReference type="InterPro" id="IPR045621">
    <property type="entry name" value="BPD_transp_1_N"/>
</dbReference>
<dbReference type="PANTHER" id="PTHR43163:SF6">
    <property type="entry name" value="DIPEPTIDE TRANSPORT SYSTEM PERMEASE PROTEIN DPPB-RELATED"/>
    <property type="match status" value="1"/>
</dbReference>
<evidence type="ECO:0000256" key="7">
    <source>
        <dbReference type="RuleBase" id="RU363032"/>
    </source>
</evidence>
<evidence type="ECO:0000259" key="8">
    <source>
        <dbReference type="PROSITE" id="PS50928"/>
    </source>
</evidence>
<evidence type="ECO:0000256" key="3">
    <source>
        <dbReference type="ARBA" id="ARBA00022475"/>
    </source>
</evidence>
<comment type="caution">
    <text evidence="9">The sequence shown here is derived from an EMBL/GenBank/DDBJ whole genome shotgun (WGS) entry which is preliminary data.</text>
</comment>
<feature type="transmembrane region" description="Helical" evidence="7">
    <location>
        <begin position="281"/>
        <end position="307"/>
    </location>
</feature>